<evidence type="ECO:0000259" key="2">
    <source>
        <dbReference type="Pfam" id="PF13871"/>
    </source>
</evidence>
<gene>
    <name evidence="4" type="ORF">B0I00_0478</name>
</gene>
<evidence type="ECO:0000313" key="5">
    <source>
        <dbReference type="Proteomes" id="UP000232587"/>
    </source>
</evidence>
<dbReference type="EMBL" id="PHUF01000002">
    <property type="protein sequence ID" value="PKB25285.1"/>
    <property type="molecule type" value="Genomic_DNA"/>
</dbReference>
<feature type="domain" description="Strawberry notch AAA" evidence="3">
    <location>
        <begin position="391"/>
        <end position="709"/>
    </location>
</feature>
<dbReference type="CDD" id="cd02440">
    <property type="entry name" value="AdoMet_MTases"/>
    <property type="match status" value="1"/>
</dbReference>
<dbReference type="InterPro" id="IPR039187">
    <property type="entry name" value="SNO_AAA"/>
</dbReference>
<sequence>MSHASPALAFTIPAEPQVLAAARSLVARIGADQAISRAVLNATMREHFGGSDAEGRWSVRDAHAALELAQVLFLADESELVTAVSPELADRTFSRLEALVPSQTTRSDEQIEWQQFATPPRIAWLSARACAIFAGELVLEPSAGTGMLGIWAAKAGARLALNEISPLRRECLGALFPEATVTGYDGELIDELLSPNIAPSVVLMNPPYSHGIERGHDGRTGARHLRSAWKRLLPGGRLVAVMPEWFDLPRFLAGITGPVALRLNAAIERGFVKQGTSITTRLLVLDKVDGGDSPAIAKPVNFAELCFLVDLLPHRTGQVAEPIIAQRPALPLRLVAQPSKPVPLAVRPIAAAPSIQPLAYQPLDAPAPIAEQVGHYLPYRPSRIAITGAVEHPTPLVESVAMGSITAPVPEAVPQLPSDLIAKGVLSAAQTETLIYAANAHARDLSGRFEPDDKGCVLKASAEGRTYRMGYFLGDGTGAGKGRQVASVILDRWVRGERRHIWISKNEALLEDARRDWSALGGLPIDVQPLGQWKLGIPVGMREGILFVTYPTLRSGRSDATRLEQILKWAGDDFDGVIVFDEAHAMANAAGGEGSRGKVKGSEQGVAGVRLQNLLPRARVLYASATGASDVNNLAYATRLGLWGPETAFANREAFVADIRDGGIAAMELVARDLKSLGLYTARALSFAGVEYEILEHCLSVDQIAVYDAYAEAWAIIHGNLRDALEATRIIDADSGDTLNSGAKAAALSIFEGTKQRFFAQLLLSMKLPSLLPAIDTTLAEGNAVVVQLVSTAEAMLDRRLADLTDAEREALEIDLSPREYVIDYLTKSFPVRLMAVFKDENGNPRSEPMVDDAGAPVLCRSALDARDGMIEQLCALPPIATALDAIIERFGTDQVAEVTGRTRRLIVGRDGRQQLQSRSPRANVAETQAFMDGSKKVLVFSDAGGTGRSYHADLAAKNQARRVHFLLEPGWRADAAIQGLGRTNRTNQASAPLFRPVTTDVRGERRFISTIARRLDSLGALTRGQRQTGGQNLFDPADNLESSYAKEALHRWFGLLFIGKLDAVSLARFEELTGLRIEGPDGSMVDDLPTIQRWLNRILALPIALQNGIFDEFLGLVEARIDAARQAGTLELGVETIAVEHFEVLSDTLLRTDALSGATTHLLELEIARALKPLGLARLEELYGLSGERQQLLRNARSGRIGLLVPARSLLADDGTRVARFELVRPLKHGHLTAEQLEESNWEPVDFAEFRRLWQAEVGEAAASHKRERLHLATGLLLPVWDKLPSDYVRVSRISARDGRSLLGREVPPHCVPEICQALGLEDEHAFSAEQIVDAVLTGGRPMQVKGREALTLKRSLVNGTQRLELAGWSAARLDWYKAQGCFTEIIRYQTRLFVPTTGAAGILARLGQ</sequence>
<dbReference type="Pfam" id="PF13872">
    <property type="entry name" value="AAA_34"/>
    <property type="match status" value="1"/>
</dbReference>
<dbReference type="InterPro" id="IPR027417">
    <property type="entry name" value="P-loop_NTPase"/>
</dbReference>
<dbReference type="OrthoDB" id="270332at2"/>
<dbReference type="Gene3D" id="3.40.50.300">
    <property type="entry name" value="P-loop containing nucleotide triphosphate hydrolases"/>
    <property type="match status" value="1"/>
</dbReference>
<keyword evidence="5" id="KW-1185">Reference proteome</keyword>
<dbReference type="PANTHER" id="PTHR12706">
    <property type="entry name" value="STRAWBERRY NOTCH-RELATED"/>
    <property type="match status" value="1"/>
</dbReference>
<dbReference type="PANTHER" id="PTHR12706:SF30">
    <property type="entry name" value="PROTEIN STRAWBERRY NOTCH-RELATED"/>
    <property type="match status" value="1"/>
</dbReference>
<comment type="caution">
    <text evidence="4">The sequence shown here is derived from an EMBL/GenBank/DDBJ whole genome shotgun (WGS) entry which is preliminary data.</text>
</comment>
<dbReference type="GO" id="GO:0006355">
    <property type="term" value="P:regulation of DNA-templated transcription"/>
    <property type="evidence" value="ECO:0007669"/>
    <property type="project" value="InterPro"/>
</dbReference>
<accession>A0A2N0I2A3</accession>
<name>A0A2N0I2A3_9SPHN</name>
<dbReference type="RefSeq" id="WP_100865737.1">
    <property type="nucleotide sequence ID" value="NZ_PHUF01000002.1"/>
</dbReference>
<dbReference type="Pfam" id="PF13871">
    <property type="entry name" value="Helicase_C_4"/>
    <property type="match status" value="1"/>
</dbReference>
<evidence type="ECO:0000256" key="1">
    <source>
        <dbReference type="ARBA" id="ARBA00006992"/>
    </source>
</evidence>
<dbReference type="Proteomes" id="UP000232587">
    <property type="component" value="Unassembled WGS sequence"/>
</dbReference>
<dbReference type="SUPFAM" id="SSF53335">
    <property type="entry name" value="S-adenosyl-L-methionine-dependent methyltransferases"/>
    <property type="match status" value="1"/>
</dbReference>
<comment type="similarity">
    <text evidence="1">Belongs to the SBNO family.</text>
</comment>
<reference evidence="4 5" key="1">
    <citation type="submission" date="2017-11" db="EMBL/GenBank/DDBJ databases">
        <title>Genomic Encyclopedia of Type Strains, Phase III (KMG-III): the genomes of soil and plant-associated and newly described type strains.</title>
        <authorList>
            <person name="Whitman W."/>
        </authorList>
    </citation>
    <scope>NUCLEOTIDE SEQUENCE [LARGE SCALE GENOMIC DNA]</scope>
    <source>
        <strain evidence="4 5">CGMCC 1.12274</strain>
    </source>
</reference>
<evidence type="ECO:0000259" key="3">
    <source>
        <dbReference type="Pfam" id="PF13872"/>
    </source>
</evidence>
<dbReference type="InterPro" id="IPR029063">
    <property type="entry name" value="SAM-dependent_MTases_sf"/>
</dbReference>
<proteinExistence type="inferred from homology"/>
<protein>
    <submittedName>
        <fullName evidence="4">Strawberry notch-like protein</fullName>
    </submittedName>
</protein>
<evidence type="ECO:0000313" key="4">
    <source>
        <dbReference type="EMBL" id="PKB25285.1"/>
    </source>
</evidence>
<dbReference type="InterPro" id="IPR026741">
    <property type="entry name" value="SNO"/>
</dbReference>
<feature type="domain" description="Strawberry notch helicase C" evidence="2">
    <location>
        <begin position="883"/>
        <end position="1137"/>
    </location>
</feature>
<organism evidence="4 5">
    <name type="scientific">Novosphingobium kunmingense</name>
    <dbReference type="NCBI Taxonomy" id="1211806"/>
    <lineage>
        <taxon>Bacteria</taxon>
        <taxon>Pseudomonadati</taxon>
        <taxon>Pseudomonadota</taxon>
        <taxon>Alphaproteobacteria</taxon>
        <taxon>Sphingomonadales</taxon>
        <taxon>Sphingomonadaceae</taxon>
        <taxon>Novosphingobium</taxon>
    </lineage>
</organism>
<dbReference type="Gene3D" id="3.40.50.150">
    <property type="entry name" value="Vaccinia Virus protein VP39"/>
    <property type="match status" value="1"/>
</dbReference>
<dbReference type="InterPro" id="IPR026937">
    <property type="entry name" value="SBNO_Helicase_C_dom"/>
</dbReference>
<dbReference type="SUPFAM" id="SSF52540">
    <property type="entry name" value="P-loop containing nucleoside triphosphate hydrolases"/>
    <property type="match status" value="1"/>
</dbReference>